<dbReference type="AlphaFoldDB" id="A0A9P4QU39"/>
<reference evidence="2" key="1">
    <citation type="journal article" date="2020" name="Stud. Mycol.">
        <title>101 Dothideomycetes genomes: a test case for predicting lifestyles and emergence of pathogens.</title>
        <authorList>
            <person name="Haridas S."/>
            <person name="Albert R."/>
            <person name="Binder M."/>
            <person name="Bloem J."/>
            <person name="Labutti K."/>
            <person name="Salamov A."/>
            <person name="Andreopoulos B."/>
            <person name="Baker S."/>
            <person name="Barry K."/>
            <person name="Bills G."/>
            <person name="Bluhm B."/>
            <person name="Cannon C."/>
            <person name="Castanera R."/>
            <person name="Culley D."/>
            <person name="Daum C."/>
            <person name="Ezra D."/>
            <person name="Gonzalez J."/>
            <person name="Henrissat B."/>
            <person name="Kuo A."/>
            <person name="Liang C."/>
            <person name="Lipzen A."/>
            <person name="Lutzoni F."/>
            <person name="Magnuson J."/>
            <person name="Mondo S."/>
            <person name="Nolan M."/>
            <person name="Ohm R."/>
            <person name="Pangilinan J."/>
            <person name="Park H.-J."/>
            <person name="Ramirez L."/>
            <person name="Alfaro M."/>
            <person name="Sun H."/>
            <person name="Tritt A."/>
            <person name="Yoshinaga Y."/>
            <person name="Zwiers L.-H."/>
            <person name="Turgeon B."/>
            <person name="Goodwin S."/>
            <person name="Spatafora J."/>
            <person name="Crous P."/>
            <person name="Grigoriev I."/>
        </authorList>
    </citation>
    <scope>NUCLEOTIDE SEQUENCE</scope>
    <source>
        <strain evidence="2">CBS 125425</strain>
    </source>
</reference>
<dbReference type="OrthoDB" id="3800656at2759"/>
<name>A0A9P4QU39_9PLEO</name>
<organism evidence="2 3">
    <name type="scientific">Polyplosphaeria fusca</name>
    <dbReference type="NCBI Taxonomy" id="682080"/>
    <lineage>
        <taxon>Eukaryota</taxon>
        <taxon>Fungi</taxon>
        <taxon>Dikarya</taxon>
        <taxon>Ascomycota</taxon>
        <taxon>Pezizomycotina</taxon>
        <taxon>Dothideomycetes</taxon>
        <taxon>Pleosporomycetidae</taxon>
        <taxon>Pleosporales</taxon>
        <taxon>Tetraplosphaeriaceae</taxon>
        <taxon>Polyplosphaeria</taxon>
    </lineage>
</organism>
<dbReference type="Gene3D" id="3.40.50.300">
    <property type="entry name" value="P-loop containing nucleotide triphosphate hydrolases"/>
    <property type="match status" value="1"/>
</dbReference>
<keyword evidence="3" id="KW-1185">Reference proteome</keyword>
<accession>A0A9P4QU39</accession>
<dbReference type="EMBL" id="ML996204">
    <property type="protein sequence ID" value="KAF2731002.1"/>
    <property type="molecule type" value="Genomic_DNA"/>
</dbReference>
<evidence type="ECO:0000313" key="3">
    <source>
        <dbReference type="Proteomes" id="UP000799444"/>
    </source>
</evidence>
<gene>
    <name evidence="2" type="ORF">EJ04DRAFT_526456</name>
</gene>
<evidence type="ECO:0000313" key="2">
    <source>
        <dbReference type="EMBL" id="KAF2731002.1"/>
    </source>
</evidence>
<dbReference type="InterPro" id="IPR027417">
    <property type="entry name" value="P-loop_NTPase"/>
</dbReference>
<evidence type="ECO:0000256" key="1">
    <source>
        <dbReference type="SAM" id="MobiDB-lite"/>
    </source>
</evidence>
<proteinExistence type="predicted"/>
<dbReference type="SUPFAM" id="SSF52540">
    <property type="entry name" value="P-loop containing nucleoside triphosphate hydrolases"/>
    <property type="match status" value="1"/>
</dbReference>
<sequence>MNSGLNLQKSCHIIHCFGVPPSLSSAIQLNGRVIQIGQTEDCEIYELALAVQMVQGGRTVSLDPKAEQAAQYRASLFEDPDALLELRHRTPNKRSAGTPAKGFDYRLEESPEEEENLEEMRRVMDGRPPIVTPKKRKAPDSASVSGRETRPDKRLRQGAAGQASPTPKGKNSKNRVS</sequence>
<feature type="region of interest" description="Disordered" evidence="1">
    <location>
        <begin position="87"/>
        <end position="177"/>
    </location>
</feature>
<dbReference type="Proteomes" id="UP000799444">
    <property type="component" value="Unassembled WGS sequence"/>
</dbReference>
<protein>
    <submittedName>
        <fullName evidence="2">Uncharacterized protein</fullName>
    </submittedName>
</protein>
<comment type="caution">
    <text evidence="2">The sequence shown here is derived from an EMBL/GenBank/DDBJ whole genome shotgun (WGS) entry which is preliminary data.</text>
</comment>